<evidence type="ECO:0000256" key="6">
    <source>
        <dbReference type="ARBA" id="ARBA00023136"/>
    </source>
</evidence>
<keyword evidence="13" id="KW-1185">Reference proteome</keyword>
<dbReference type="GO" id="GO:0042102">
    <property type="term" value="P:positive regulation of T cell proliferation"/>
    <property type="evidence" value="ECO:0007669"/>
    <property type="project" value="TreeGrafter"/>
</dbReference>
<dbReference type="InterPro" id="IPR003599">
    <property type="entry name" value="Ig_sub"/>
</dbReference>
<dbReference type="GO" id="GO:0071222">
    <property type="term" value="P:cellular response to lipopolysaccharide"/>
    <property type="evidence" value="ECO:0007669"/>
    <property type="project" value="TreeGrafter"/>
</dbReference>
<organism evidence="12 13">
    <name type="scientific">Chelydra serpentina</name>
    <name type="common">Snapping turtle</name>
    <name type="synonym">Testudo serpentina</name>
    <dbReference type="NCBI Taxonomy" id="8475"/>
    <lineage>
        <taxon>Eukaryota</taxon>
        <taxon>Metazoa</taxon>
        <taxon>Chordata</taxon>
        <taxon>Craniata</taxon>
        <taxon>Vertebrata</taxon>
        <taxon>Euteleostomi</taxon>
        <taxon>Archelosauria</taxon>
        <taxon>Testudinata</taxon>
        <taxon>Testudines</taxon>
        <taxon>Cryptodira</taxon>
        <taxon>Durocryptodira</taxon>
        <taxon>Americhelydia</taxon>
        <taxon>Chelydroidea</taxon>
        <taxon>Chelydridae</taxon>
        <taxon>Chelydra</taxon>
    </lineage>
</organism>
<keyword evidence="3" id="KW-0812">Transmembrane</keyword>
<evidence type="ECO:0000256" key="2">
    <source>
        <dbReference type="ARBA" id="ARBA00022475"/>
    </source>
</evidence>
<keyword evidence="9" id="KW-0325">Glycoprotein</keyword>
<dbReference type="GO" id="GO:0009897">
    <property type="term" value="C:external side of plasma membrane"/>
    <property type="evidence" value="ECO:0007669"/>
    <property type="project" value="TreeGrafter"/>
</dbReference>
<keyword evidence="6" id="KW-0472">Membrane</keyword>
<dbReference type="InterPro" id="IPR051713">
    <property type="entry name" value="T-cell_Activation_Regulation"/>
</dbReference>
<feature type="non-terminal residue" evidence="12">
    <location>
        <position position="1"/>
    </location>
</feature>
<evidence type="ECO:0000256" key="7">
    <source>
        <dbReference type="ARBA" id="ARBA00023157"/>
    </source>
</evidence>
<dbReference type="PANTHER" id="PTHR25466">
    <property type="entry name" value="T-LYMPHOCYTE ACTIVATION ANTIGEN"/>
    <property type="match status" value="1"/>
</dbReference>
<dbReference type="InterPro" id="IPR013106">
    <property type="entry name" value="Ig_V-set"/>
</dbReference>
<dbReference type="GO" id="GO:0007166">
    <property type="term" value="P:cell surface receptor signaling pathway"/>
    <property type="evidence" value="ECO:0007669"/>
    <property type="project" value="TreeGrafter"/>
</dbReference>
<dbReference type="InterPro" id="IPR007110">
    <property type="entry name" value="Ig-like_dom"/>
</dbReference>
<comment type="caution">
    <text evidence="12">The sequence shown here is derived from an EMBL/GenBank/DDBJ whole genome shotgun (WGS) entry which is preliminary data.</text>
</comment>
<dbReference type="InterPro" id="IPR013783">
    <property type="entry name" value="Ig-like_fold"/>
</dbReference>
<sequence>APEKMTTLWGRRAGSMGLGGLLIPLLVLGVAGSRLQIVTEPSSRALLGAGVLLKCRFNVGGPVDLSSLRVQWYLFEERIAQYDQGRGESQPGASMSEQELKTGDASLFLSRVMVSDEGPYKCLVGYGAEQMQGETTLRVLG</sequence>
<dbReference type="PANTHER" id="PTHR25466:SF14">
    <property type="entry name" value="BUTYROPHILIN SUBFAMILY 2 MEMBER A2-LIKE-RELATED"/>
    <property type="match status" value="1"/>
</dbReference>
<feature type="domain" description="Ig-like" evidence="11">
    <location>
        <begin position="24"/>
        <end position="138"/>
    </location>
</feature>
<dbReference type="GO" id="GO:0031295">
    <property type="term" value="P:T cell costimulation"/>
    <property type="evidence" value="ECO:0007669"/>
    <property type="project" value="TreeGrafter"/>
</dbReference>
<feature type="non-terminal residue" evidence="12">
    <location>
        <position position="141"/>
    </location>
</feature>
<name>A0A8T1RY30_CHESE</name>
<dbReference type="Proteomes" id="UP000765507">
    <property type="component" value="Unassembled WGS sequence"/>
</dbReference>
<evidence type="ECO:0000256" key="1">
    <source>
        <dbReference type="ARBA" id="ARBA00004251"/>
    </source>
</evidence>
<dbReference type="GO" id="GO:0006955">
    <property type="term" value="P:immune response"/>
    <property type="evidence" value="ECO:0007669"/>
    <property type="project" value="TreeGrafter"/>
</dbReference>
<evidence type="ECO:0000256" key="3">
    <source>
        <dbReference type="ARBA" id="ARBA00022692"/>
    </source>
</evidence>
<proteinExistence type="predicted"/>
<comment type="subcellular location">
    <subcellularLocation>
        <location evidence="1">Cell membrane</location>
        <topology evidence="1">Single-pass type I membrane protein</topology>
    </subcellularLocation>
</comment>
<evidence type="ECO:0000256" key="9">
    <source>
        <dbReference type="ARBA" id="ARBA00023180"/>
    </source>
</evidence>
<keyword evidence="7" id="KW-1015">Disulfide bond</keyword>
<keyword evidence="5" id="KW-1133">Transmembrane helix</keyword>
<reference evidence="12 13" key="1">
    <citation type="journal article" date="2020" name="G3 (Bethesda)">
        <title>Draft Genome of the Common Snapping Turtle, Chelydra serpentina, a Model for Phenotypic Plasticity in Reptiles.</title>
        <authorList>
            <person name="Das D."/>
            <person name="Singh S.K."/>
            <person name="Bierstedt J."/>
            <person name="Erickson A."/>
            <person name="Galli G.L.J."/>
            <person name="Crossley D.A. 2nd"/>
            <person name="Rhen T."/>
        </authorList>
    </citation>
    <scope>NUCLEOTIDE SEQUENCE [LARGE SCALE GENOMIC DNA]</scope>
    <source>
        <strain evidence="12">KW</strain>
    </source>
</reference>
<dbReference type="AlphaFoldDB" id="A0A8T1RY30"/>
<gene>
    <name evidence="12" type="ORF">G0U57_005280</name>
</gene>
<dbReference type="SUPFAM" id="SSF48726">
    <property type="entry name" value="Immunoglobulin"/>
    <property type="match status" value="1"/>
</dbReference>
<dbReference type="SMART" id="SM00409">
    <property type="entry name" value="IG"/>
    <property type="match status" value="1"/>
</dbReference>
<evidence type="ECO:0000256" key="10">
    <source>
        <dbReference type="ARBA" id="ARBA00023319"/>
    </source>
</evidence>
<keyword evidence="2" id="KW-1003">Cell membrane</keyword>
<protein>
    <submittedName>
        <fullName evidence="12">CD274 antigen</fullName>
    </submittedName>
</protein>
<dbReference type="EMBL" id="JAHGAV010001701">
    <property type="protein sequence ID" value="KAG6921802.1"/>
    <property type="molecule type" value="Genomic_DNA"/>
</dbReference>
<keyword evidence="8" id="KW-0675">Receptor</keyword>
<dbReference type="InterPro" id="IPR036179">
    <property type="entry name" value="Ig-like_dom_sf"/>
</dbReference>
<keyword evidence="4" id="KW-0732">Signal</keyword>
<dbReference type="PROSITE" id="PS50835">
    <property type="entry name" value="IG_LIKE"/>
    <property type="match status" value="1"/>
</dbReference>
<dbReference type="GO" id="GO:0042130">
    <property type="term" value="P:negative regulation of T cell proliferation"/>
    <property type="evidence" value="ECO:0007669"/>
    <property type="project" value="TreeGrafter"/>
</dbReference>
<evidence type="ECO:0000313" key="12">
    <source>
        <dbReference type="EMBL" id="KAG6921802.1"/>
    </source>
</evidence>
<dbReference type="OrthoDB" id="10043043at2759"/>
<dbReference type="Pfam" id="PF07686">
    <property type="entry name" value="V-set"/>
    <property type="match status" value="1"/>
</dbReference>
<evidence type="ECO:0000256" key="5">
    <source>
        <dbReference type="ARBA" id="ARBA00022989"/>
    </source>
</evidence>
<accession>A0A8T1RY30</accession>
<evidence type="ECO:0000256" key="8">
    <source>
        <dbReference type="ARBA" id="ARBA00023170"/>
    </source>
</evidence>
<evidence type="ECO:0000259" key="11">
    <source>
        <dbReference type="PROSITE" id="PS50835"/>
    </source>
</evidence>
<evidence type="ECO:0000256" key="4">
    <source>
        <dbReference type="ARBA" id="ARBA00022729"/>
    </source>
</evidence>
<keyword evidence="10" id="KW-0393">Immunoglobulin domain</keyword>
<dbReference type="Gene3D" id="2.60.40.10">
    <property type="entry name" value="Immunoglobulins"/>
    <property type="match status" value="1"/>
</dbReference>
<evidence type="ECO:0000313" key="13">
    <source>
        <dbReference type="Proteomes" id="UP000765507"/>
    </source>
</evidence>